<dbReference type="EMBL" id="CP001669">
    <property type="protein sequence ID" value="AFZ79770.1"/>
    <property type="molecule type" value="Genomic_DNA"/>
</dbReference>
<protein>
    <submittedName>
        <fullName evidence="2">Uncharacterized protein</fullName>
    </submittedName>
</protein>
<feature type="region of interest" description="Disordered" evidence="1">
    <location>
        <begin position="384"/>
        <end position="412"/>
    </location>
</feature>
<dbReference type="InterPro" id="IPR007480">
    <property type="entry name" value="DUF529"/>
</dbReference>
<feature type="region of interest" description="Disordered" evidence="1">
    <location>
        <begin position="602"/>
        <end position="649"/>
    </location>
</feature>
<proteinExistence type="predicted"/>
<name>L0AW43_THEEQ</name>
<organism evidence="2 3">
    <name type="scientific">Theileria equi strain WA</name>
    <dbReference type="NCBI Taxonomy" id="1537102"/>
    <lineage>
        <taxon>Eukaryota</taxon>
        <taxon>Sar</taxon>
        <taxon>Alveolata</taxon>
        <taxon>Apicomplexa</taxon>
        <taxon>Aconoidasida</taxon>
        <taxon>Piroplasmida</taxon>
        <taxon>Theileriidae</taxon>
        <taxon>Theileria</taxon>
    </lineage>
</organism>
<evidence type="ECO:0000313" key="3">
    <source>
        <dbReference type="Proteomes" id="UP000031512"/>
    </source>
</evidence>
<feature type="compositionally biased region" description="Basic and acidic residues" evidence="1">
    <location>
        <begin position="602"/>
        <end position="631"/>
    </location>
</feature>
<dbReference type="AlphaFoldDB" id="L0AW43"/>
<dbReference type="Pfam" id="PF04385">
    <property type="entry name" value="FAINT"/>
    <property type="match status" value="3"/>
</dbReference>
<dbReference type="Proteomes" id="UP000031512">
    <property type="component" value="Chromosome 1"/>
</dbReference>
<feature type="compositionally biased region" description="Polar residues" evidence="1">
    <location>
        <begin position="389"/>
        <end position="400"/>
    </location>
</feature>
<reference evidence="2 3" key="1">
    <citation type="journal article" date="2012" name="BMC Genomics">
        <title>Comparative genomic analysis and phylogenetic position of Theileria equi.</title>
        <authorList>
            <person name="Kappmeyer L.S."/>
            <person name="Thiagarajan M."/>
            <person name="Herndon D.R."/>
            <person name="Ramsay J.D."/>
            <person name="Caler E."/>
            <person name="Djikeng A."/>
            <person name="Gillespie J.J."/>
            <person name="Lau A.O."/>
            <person name="Roalson E.H."/>
            <person name="Silva J.C."/>
            <person name="Silva M.G."/>
            <person name="Suarez C.E."/>
            <person name="Ueti M.W."/>
            <person name="Nene V.M."/>
            <person name="Mealey R.H."/>
            <person name="Knowles D.P."/>
            <person name="Brayton K.A."/>
        </authorList>
    </citation>
    <scope>NUCLEOTIDE SEQUENCE [LARGE SCALE GENOMIC DNA]</scope>
    <source>
        <strain evidence="2 3">WA</strain>
    </source>
</reference>
<evidence type="ECO:0000313" key="2">
    <source>
        <dbReference type="EMBL" id="AFZ79770.1"/>
    </source>
</evidence>
<feature type="compositionally biased region" description="Polar residues" evidence="1">
    <location>
        <begin position="632"/>
        <end position="649"/>
    </location>
</feature>
<sequence>MEGWITISPEEFDKKLERMKTGLPECEFSVHSEPVTIDVSRPYQSLCQSFTYDYDGVPTRMIFHGENVPVNKLVNGRERIWEGEDGEKCIRSIVSMKDGKPVLVYLERDTPSGIQFSTLLRDNGKWEVTSKYNGELKKLRRTTESVENFTIKLDEENDTKECIIFNRTFLNLPARFYVPKMGNYSTEVKDGGVSVWHGDDKERCVSGVVYFKSGRPQLSHMTINDSDDRYLQKYFEKCGKEWKDLTEEDFYKKIEEISGRSARSKNTLPEETTQSTQPSDYILDISKEPNKDLVAIHKGITPEEIKCRVYQTRDKKDKRVTSVVDGDIPIWTSRASEEFRYCFVEEKENYSPIIAIYIGNKCSRCYVKDSDKWVEIGELSHNKRHQDMENNSTGDSNSQSVKKDGTTLDISKPENSGVEIKEVKMSGITQKTFTPNGSANITSVLNKGVELWSIPYDGDGLRTATLYSSGDYKLLFLQSKVVGVTDSYYFEGLSTLTPLTGEEFDRKLGDMKRTTEHLIEKLDAPLFDIEDATEGDLVTLKVKIKPGKEAHKLEYGNDKIWENEDPSLSSATLYFDGDVPSLAVIETTKGIVHRYKDYTDKQWKDGNESSHNTRFEELREKYNPEQSDRESTNPASNSNTTHKPTVSCQNILIVH</sequence>
<dbReference type="GeneID" id="15806799"/>
<dbReference type="VEuPathDB" id="PiroplasmaDB:BEWA_026190"/>
<dbReference type="KEGG" id="beq:BEWA_026190"/>
<gene>
    <name evidence="2" type="ORF">BEWA_026190</name>
</gene>
<evidence type="ECO:0000256" key="1">
    <source>
        <dbReference type="SAM" id="MobiDB-lite"/>
    </source>
</evidence>
<keyword evidence="3" id="KW-1185">Reference proteome</keyword>
<dbReference type="RefSeq" id="XP_004829436.1">
    <property type="nucleotide sequence ID" value="XM_004829379.1"/>
</dbReference>
<accession>L0AW43</accession>